<dbReference type="EMBL" id="EU972945">
    <property type="protein sequence ID" value="ACG45063.1"/>
    <property type="molecule type" value="mRNA"/>
</dbReference>
<accession>B6U6T0</accession>
<proteinExistence type="evidence at transcript level"/>
<evidence type="ECO:0000313" key="2">
    <source>
        <dbReference type="EMBL" id="ACG45063.1"/>
    </source>
</evidence>
<reference evidence="2" key="1">
    <citation type="journal article" date="2009" name="Plant Mol. Biol.">
        <title>Insights into corn genes derived from large-scale cDNA sequencing.</title>
        <authorList>
            <person name="Alexandrov N.N."/>
            <person name="Brover V.V."/>
            <person name="Freidin S."/>
            <person name="Troukhan M.E."/>
            <person name="Tatarinova T.V."/>
            <person name="Zhang H."/>
            <person name="Swaller T.J."/>
            <person name="Lu Y.P."/>
            <person name="Bouck J."/>
            <person name="Flavell R.B."/>
            <person name="Feldmann K.A."/>
        </authorList>
    </citation>
    <scope>NUCLEOTIDE SEQUENCE</scope>
</reference>
<dbReference type="AlphaFoldDB" id="B6U6T0"/>
<protein>
    <submittedName>
        <fullName evidence="2">Uncharacterized protein</fullName>
    </submittedName>
</protein>
<name>B6U6T0_MAIZE</name>
<evidence type="ECO:0000256" key="1">
    <source>
        <dbReference type="SAM" id="MobiDB-lite"/>
    </source>
</evidence>
<sequence length="186" mass="21128">MCREACTGARAWCRSTAARASDDASRRAPVHTDTGVGVPAARRYGWRCVRYGWLCLVPLRSTATGDEQKIWDPITETLRRQLASAVRRQYFRLRWEHEPGIRRPCLPGHETERTRRRGRGGGGGRGPEAHAHPTTRTATAWREAWEGLGRLLARRLPGRTHRVPVAPNHWQLVFLLPRQTKRPSSS</sequence>
<organism evidence="2">
    <name type="scientific">Zea mays</name>
    <name type="common">Maize</name>
    <dbReference type="NCBI Taxonomy" id="4577"/>
    <lineage>
        <taxon>Eukaryota</taxon>
        <taxon>Viridiplantae</taxon>
        <taxon>Streptophyta</taxon>
        <taxon>Embryophyta</taxon>
        <taxon>Tracheophyta</taxon>
        <taxon>Spermatophyta</taxon>
        <taxon>Magnoliopsida</taxon>
        <taxon>Liliopsida</taxon>
        <taxon>Poales</taxon>
        <taxon>Poaceae</taxon>
        <taxon>PACMAD clade</taxon>
        <taxon>Panicoideae</taxon>
        <taxon>Andropogonodae</taxon>
        <taxon>Andropogoneae</taxon>
        <taxon>Tripsacinae</taxon>
        <taxon>Zea</taxon>
    </lineage>
</organism>
<feature type="region of interest" description="Disordered" evidence="1">
    <location>
        <begin position="104"/>
        <end position="139"/>
    </location>
</feature>